<organism evidence="6 7">
    <name type="scientific">Luedemannella helvata</name>
    <dbReference type="NCBI Taxonomy" id="349315"/>
    <lineage>
        <taxon>Bacteria</taxon>
        <taxon>Bacillati</taxon>
        <taxon>Actinomycetota</taxon>
        <taxon>Actinomycetes</taxon>
        <taxon>Micromonosporales</taxon>
        <taxon>Micromonosporaceae</taxon>
        <taxon>Luedemannella</taxon>
    </lineage>
</organism>
<evidence type="ECO:0000256" key="1">
    <source>
        <dbReference type="ARBA" id="ARBA00023015"/>
    </source>
</evidence>
<dbReference type="RefSeq" id="WP_344088186.1">
    <property type="nucleotide sequence ID" value="NZ_BAAALS010000046.1"/>
</dbReference>
<dbReference type="InterPro" id="IPR009057">
    <property type="entry name" value="Homeodomain-like_sf"/>
</dbReference>
<dbReference type="InterPro" id="IPR001647">
    <property type="entry name" value="HTH_TetR"/>
</dbReference>
<protein>
    <submittedName>
        <fullName evidence="6">TetR family transcriptional regulator</fullName>
    </submittedName>
</protein>
<evidence type="ECO:0000256" key="3">
    <source>
        <dbReference type="ARBA" id="ARBA00023163"/>
    </source>
</evidence>
<dbReference type="PRINTS" id="PR00455">
    <property type="entry name" value="HTHTETR"/>
</dbReference>
<keyword evidence="1" id="KW-0805">Transcription regulation</keyword>
<keyword evidence="3" id="KW-0804">Transcription</keyword>
<dbReference type="PROSITE" id="PS50977">
    <property type="entry name" value="HTH_TETR_2"/>
    <property type="match status" value="1"/>
</dbReference>
<dbReference type="Proteomes" id="UP001500655">
    <property type="component" value="Unassembled WGS sequence"/>
</dbReference>
<dbReference type="PANTHER" id="PTHR30055">
    <property type="entry name" value="HTH-TYPE TRANSCRIPTIONAL REGULATOR RUTR"/>
    <property type="match status" value="1"/>
</dbReference>
<reference evidence="7" key="1">
    <citation type="journal article" date="2019" name="Int. J. Syst. Evol. Microbiol.">
        <title>The Global Catalogue of Microorganisms (GCM) 10K type strain sequencing project: providing services to taxonomists for standard genome sequencing and annotation.</title>
        <authorList>
            <consortium name="The Broad Institute Genomics Platform"/>
            <consortium name="The Broad Institute Genome Sequencing Center for Infectious Disease"/>
            <person name="Wu L."/>
            <person name="Ma J."/>
        </authorList>
    </citation>
    <scope>NUCLEOTIDE SEQUENCE [LARGE SCALE GENOMIC DNA]</scope>
    <source>
        <strain evidence="7">JCM 13249</strain>
    </source>
</reference>
<keyword evidence="7" id="KW-1185">Reference proteome</keyword>
<evidence type="ECO:0000313" key="7">
    <source>
        <dbReference type="Proteomes" id="UP001500655"/>
    </source>
</evidence>
<keyword evidence="2 4" id="KW-0238">DNA-binding</keyword>
<name>A0ABP4XCC3_9ACTN</name>
<dbReference type="Pfam" id="PF00440">
    <property type="entry name" value="TetR_N"/>
    <property type="match status" value="1"/>
</dbReference>
<dbReference type="EMBL" id="BAAALS010000046">
    <property type="protein sequence ID" value="GAA1776097.1"/>
    <property type="molecule type" value="Genomic_DNA"/>
</dbReference>
<feature type="domain" description="HTH tetR-type" evidence="5">
    <location>
        <begin position="4"/>
        <end position="64"/>
    </location>
</feature>
<evidence type="ECO:0000313" key="6">
    <source>
        <dbReference type="EMBL" id="GAA1776097.1"/>
    </source>
</evidence>
<evidence type="ECO:0000256" key="4">
    <source>
        <dbReference type="PROSITE-ProRule" id="PRU00335"/>
    </source>
</evidence>
<dbReference type="Gene3D" id="1.10.357.10">
    <property type="entry name" value="Tetracycline Repressor, domain 2"/>
    <property type="match status" value="1"/>
</dbReference>
<proteinExistence type="predicted"/>
<dbReference type="InterPro" id="IPR050109">
    <property type="entry name" value="HTH-type_TetR-like_transc_reg"/>
</dbReference>
<gene>
    <name evidence="6" type="ORF">GCM10009681_54400</name>
</gene>
<comment type="caution">
    <text evidence="6">The sequence shown here is derived from an EMBL/GenBank/DDBJ whole genome shotgun (WGS) entry which is preliminary data.</text>
</comment>
<sequence>MARLNTRDEILAAAARQFANVGYKGASLHDIAVEVGCSKATLLYHFAGKDAILAALVEPPARELAALDERLSAMSAGQARDAAIEGFVDLVLAYRREIALIYHDLPHLFHQPAFADVKPLTDRLVAALARGTDPSAQLAAKVVLAGTAAVVLDPECATDPDLRATLIGVARRALNTS</sequence>
<dbReference type="PANTHER" id="PTHR30055:SF234">
    <property type="entry name" value="HTH-TYPE TRANSCRIPTIONAL REGULATOR BETI"/>
    <property type="match status" value="1"/>
</dbReference>
<feature type="DNA-binding region" description="H-T-H motif" evidence="4">
    <location>
        <begin position="27"/>
        <end position="46"/>
    </location>
</feature>
<evidence type="ECO:0000256" key="2">
    <source>
        <dbReference type="ARBA" id="ARBA00023125"/>
    </source>
</evidence>
<accession>A0ABP4XCC3</accession>
<evidence type="ECO:0000259" key="5">
    <source>
        <dbReference type="PROSITE" id="PS50977"/>
    </source>
</evidence>
<dbReference type="SUPFAM" id="SSF46689">
    <property type="entry name" value="Homeodomain-like"/>
    <property type="match status" value="1"/>
</dbReference>